<proteinExistence type="predicted"/>
<evidence type="ECO:0000313" key="1">
    <source>
        <dbReference type="EMBL" id="GBO05150.1"/>
    </source>
</evidence>
<name>A0A4Y2U0E3_ARAVE</name>
<comment type="caution">
    <text evidence="1">The sequence shown here is derived from an EMBL/GenBank/DDBJ whole genome shotgun (WGS) entry which is preliminary data.</text>
</comment>
<sequence>MDYLEGWLDGVKVNDFETLKNLMITDQMKRCVSPEVKYHFLDEWGKCVDPSELAGKYESVRSASKSHFPKVPELKPCEKIRSEKRA</sequence>
<gene>
    <name evidence="1" type="ORF">AVEN_117493_1</name>
</gene>
<evidence type="ECO:0000313" key="2">
    <source>
        <dbReference type="Proteomes" id="UP000499080"/>
    </source>
</evidence>
<accession>A0A4Y2U0E3</accession>
<organism evidence="1 2">
    <name type="scientific">Araneus ventricosus</name>
    <name type="common">Orbweaver spider</name>
    <name type="synonym">Epeira ventricosa</name>
    <dbReference type="NCBI Taxonomy" id="182803"/>
    <lineage>
        <taxon>Eukaryota</taxon>
        <taxon>Metazoa</taxon>
        <taxon>Ecdysozoa</taxon>
        <taxon>Arthropoda</taxon>
        <taxon>Chelicerata</taxon>
        <taxon>Arachnida</taxon>
        <taxon>Araneae</taxon>
        <taxon>Araneomorphae</taxon>
        <taxon>Entelegynae</taxon>
        <taxon>Araneoidea</taxon>
        <taxon>Araneidae</taxon>
        <taxon>Araneus</taxon>
    </lineage>
</organism>
<reference evidence="1 2" key="1">
    <citation type="journal article" date="2019" name="Sci. Rep.">
        <title>Orb-weaving spider Araneus ventricosus genome elucidates the spidroin gene catalogue.</title>
        <authorList>
            <person name="Kono N."/>
            <person name="Nakamura H."/>
            <person name="Ohtoshi R."/>
            <person name="Moran D.A.P."/>
            <person name="Shinohara A."/>
            <person name="Yoshida Y."/>
            <person name="Fujiwara M."/>
            <person name="Mori M."/>
            <person name="Tomita M."/>
            <person name="Arakawa K."/>
        </authorList>
    </citation>
    <scope>NUCLEOTIDE SEQUENCE [LARGE SCALE GENOMIC DNA]</scope>
</reference>
<dbReference type="OrthoDB" id="8963689at2759"/>
<protein>
    <submittedName>
        <fullName evidence="1">Uncharacterized protein</fullName>
    </submittedName>
</protein>
<dbReference type="AlphaFoldDB" id="A0A4Y2U0E3"/>
<keyword evidence="2" id="KW-1185">Reference proteome</keyword>
<dbReference type="Proteomes" id="UP000499080">
    <property type="component" value="Unassembled WGS sequence"/>
</dbReference>
<dbReference type="EMBL" id="BGPR01031874">
    <property type="protein sequence ID" value="GBO05150.1"/>
    <property type="molecule type" value="Genomic_DNA"/>
</dbReference>